<gene>
    <name evidence="2" type="ORF">GCM10009550_73200</name>
</gene>
<dbReference type="Proteomes" id="UP001500665">
    <property type="component" value="Unassembled WGS sequence"/>
</dbReference>
<reference evidence="3" key="1">
    <citation type="journal article" date="2019" name="Int. J. Syst. Evol. Microbiol.">
        <title>The Global Catalogue of Microorganisms (GCM) 10K type strain sequencing project: providing services to taxonomists for standard genome sequencing and annotation.</title>
        <authorList>
            <consortium name="The Broad Institute Genomics Platform"/>
            <consortium name="The Broad Institute Genome Sequencing Center for Infectious Disease"/>
            <person name="Wu L."/>
            <person name="Ma J."/>
        </authorList>
    </citation>
    <scope>NUCLEOTIDE SEQUENCE [LARGE SCALE GENOMIC DNA]</scope>
    <source>
        <strain evidence="3">JCM 10696</strain>
    </source>
</reference>
<accession>A0ABP4CGV3</accession>
<dbReference type="RefSeq" id="WP_344246961.1">
    <property type="nucleotide sequence ID" value="NZ_BAAAHH010000055.1"/>
</dbReference>
<evidence type="ECO:0000313" key="2">
    <source>
        <dbReference type="EMBL" id="GAA0968220.1"/>
    </source>
</evidence>
<comment type="caution">
    <text evidence="2">The sequence shown here is derived from an EMBL/GenBank/DDBJ whole genome shotgun (WGS) entry which is preliminary data.</text>
</comment>
<organism evidence="2 3">
    <name type="scientific">Actinocorallia libanotica</name>
    <dbReference type="NCBI Taxonomy" id="46162"/>
    <lineage>
        <taxon>Bacteria</taxon>
        <taxon>Bacillati</taxon>
        <taxon>Actinomycetota</taxon>
        <taxon>Actinomycetes</taxon>
        <taxon>Streptosporangiales</taxon>
        <taxon>Thermomonosporaceae</taxon>
        <taxon>Actinocorallia</taxon>
    </lineage>
</organism>
<feature type="transmembrane region" description="Helical" evidence="1">
    <location>
        <begin position="25"/>
        <end position="46"/>
    </location>
</feature>
<keyword evidence="1" id="KW-0812">Transmembrane</keyword>
<protein>
    <submittedName>
        <fullName evidence="2">Uncharacterized protein</fullName>
    </submittedName>
</protein>
<keyword evidence="3" id="KW-1185">Reference proteome</keyword>
<dbReference type="EMBL" id="BAAAHH010000055">
    <property type="protein sequence ID" value="GAA0968220.1"/>
    <property type="molecule type" value="Genomic_DNA"/>
</dbReference>
<proteinExistence type="predicted"/>
<sequence>MNAPLGAIAPVPVPARSPSAGKARAALYGLLLWAPILANATITAWWGSGPALHGPWVGALRAILGLLPFTVLAVVLPSVGYRRRAAFFLLVPLWNISFTRTVCRRLAGLPD</sequence>
<keyword evidence="1" id="KW-1133">Transmembrane helix</keyword>
<evidence type="ECO:0000313" key="3">
    <source>
        <dbReference type="Proteomes" id="UP001500665"/>
    </source>
</evidence>
<name>A0ABP4CGV3_9ACTN</name>
<keyword evidence="1" id="KW-0472">Membrane</keyword>
<feature type="transmembrane region" description="Helical" evidence="1">
    <location>
        <begin position="58"/>
        <end position="79"/>
    </location>
</feature>
<evidence type="ECO:0000256" key="1">
    <source>
        <dbReference type="SAM" id="Phobius"/>
    </source>
</evidence>